<keyword evidence="4" id="KW-0539">Nucleus</keyword>
<dbReference type="CDD" id="cd00167">
    <property type="entry name" value="SANT"/>
    <property type="match status" value="2"/>
</dbReference>
<proteinExistence type="predicted"/>
<name>A0ABR2HNF9_9EUKA</name>
<dbReference type="PANTHER" id="PTHR46621:SF1">
    <property type="entry name" value="SNRNA-ACTIVATING PROTEIN COMPLEX SUBUNIT 4"/>
    <property type="match status" value="1"/>
</dbReference>
<dbReference type="Pfam" id="PF13921">
    <property type="entry name" value="Myb_DNA-bind_6"/>
    <property type="match status" value="1"/>
</dbReference>
<comment type="caution">
    <text evidence="7">The sequence shown here is derived from an EMBL/GenBank/DDBJ whole genome shotgun (WGS) entry which is preliminary data.</text>
</comment>
<evidence type="ECO:0000313" key="7">
    <source>
        <dbReference type="EMBL" id="KAK8849907.1"/>
    </source>
</evidence>
<dbReference type="PROSITE" id="PS50090">
    <property type="entry name" value="MYB_LIKE"/>
    <property type="match status" value="2"/>
</dbReference>
<evidence type="ECO:0000313" key="8">
    <source>
        <dbReference type="Proteomes" id="UP001470230"/>
    </source>
</evidence>
<feature type="domain" description="HTH myb-type" evidence="6">
    <location>
        <begin position="167"/>
        <end position="215"/>
    </location>
</feature>
<dbReference type="PANTHER" id="PTHR46621">
    <property type="entry name" value="SNRNA-ACTIVATING PROTEIN COMPLEX SUBUNIT 4"/>
    <property type="match status" value="1"/>
</dbReference>
<evidence type="ECO:0008006" key="9">
    <source>
        <dbReference type="Google" id="ProtNLM"/>
    </source>
</evidence>
<keyword evidence="1" id="KW-0805">Transcription regulation</keyword>
<dbReference type="InterPro" id="IPR009057">
    <property type="entry name" value="Homeodomain-like_sf"/>
</dbReference>
<keyword evidence="8" id="KW-1185">Reference proteome</keyword>
<dbReference type="InterPro" id="IPR001005">
    <property type="entry name" value="SANT/Myb"/>
</dbReference>
<dbReference type="EMBL" id="JAPFFF010000025">
    <property type="protein sequence ID" value="KAK8849907.1"/>
    <property type="molecule type" value="Genomic_DNA"/>
</dbReference>
<keyword evidence="3" id="KW-0804">Transcription</keyword>
<dbReference type="Gene3D" id="1.10.10.60">
    <property type="entry name" value="Homeodomain-like"/>
    <property type="match status" value="2"/>
</dbReference>
<keyword evidence="2" id="KW-0238">DNA-binding</keyword>
<evidence type="ECO:0000259" key="6">
    <source>
        <dbReference type="PROSITE" id="PS51294"/>
    </source>
</evidence>
<evidence type="ECO:0000256" key="2">
    <source>
        <dbReference type="ARBA" id="ARBA00023125"/>
    </source>
</evidence>
<evidence type="ECO:0000256" key="3">
    <source>
        <dbReference type="ARBA" id="ARBA00023163"/>
    </source>
</evidence>
<dbReference type="SUPFAM" id="SSF46689">
    <property type="entry name" value="Homeodomain-like"/>
    <property type="match status" value="1"/>
</dbReference>
<evidence type="ECO:0000259" key="5">
    <source>
        <dbReference type="PROSITE" id="PS50090"/>
    </source>
</evidence>
<dbReference type="InterPro" id="IPR017930">
    <property type="entry name" value="Myb_dom"/>
</dbReference>
<protein>
    <recommendedName>
        <fullName evidence="9">Myb-like DNA-binding domain containing protein</fullName>
    </recommendedName>
</protein>
<accession>A0ABR2HNF9</accession>
<sequence>MNQNINIFSNTNQSNEDNLDGFEIDEEFFYINDNIEHEENIFQDNPTQISCCASNCENSSSKNKDESSSNIISNSQNNYDQNSVIFSNYLVTNSTNNHPINAKKLKKKPIFQNHRKWTKDEDEKLLQLIKEFGDNDWRHLAKKFDGRNSRQCRERWNYYLNPDLIQGQWTHEEDDLIISLRNRLGPQWTKISKYFKHRTDAMIKNRYNNLVKRSFIQRKCLMKKTKIKKTVRKSKKLQTNNFFIENEINQKEYYNDDFNWICEGLTSDDFL</sequence>
<feature type="domain" description="HTH myb-type" evidence="6">
    <location>
        <begin position="113"/>
        <end position="164"/>
    </location>
</feature>
<reference evidence="7 8" key="1">
    <citation type="submission" date="2024-04" db="EMBL/GenBank/DDBJ databases">
        <title>Tritrichomonas musculus Genome.</title>
        <authorList>
            <person name="Alves-Ferreira E."/>
            <person name="Grigg M."/>
            <person name="Lorenzi H."/>
            <person name="Galac M."/>
        </authorList>
    </citation>
    <scope>NUCLEOTIDE SEQUENCE [LARGE SCALE GENOMIC DNA]</scope>
    <source>
        <strain evidence="7 8">EAF2021</strain>
    </source>
</reference>
<evidence type="ECO:0000256" key="4">
    <source>
        <dbReference type="ARBA" id="ARBA00023242"/>
    </source>
</evidence>
<feature type="domain" description="Myb-like" evidence="5">
    <location>
        <begin position="116"/>
        <end position="160"/>
    </location>
</feature>
<dbReference type="InterPro" id="IPR051575">
    <property type="entry name" value="Myb-like_DNA-bd"/>
</dbReference>
<gene>
    <name evidence="7" type="ORF">M9Y10_018496</name>
</gene>
<feature type="domain" description="Myb-like" evidence="5">
    <location>
        <begin position="161"/>
        <end position="211"/>
    </location>
</feature>
<organism evidence="7 8">
    <name type="scientific">Tritrichomonas musculus</name>
    <dbReference type="NCBI Taxonomy" id="1915356"/>
    <lineage>
        <taxon>Eukaryota</taxon>
        <taxon>Metamonada</taxon>
        <taxon>Parabasalia</taxon>
        <taxon>Tritrichomonadida</taxon>
        <taxon>Tritrichomonadidae</taxon>
        <taxon>Tritrichomonas</taxon>
    </lineage>
</organism>
<dbReference type="Proteomes" id="UP001470230">
    <property type="component" value="Unassembled WGS sequence"/>
</dbReference>
<evidence type="ECO:0000256" key="1">
    <source>
        <dbReference type="ARBA" id="ARBA00023015"/>
    </source>
</evidence>
<dbReference type="SMART" id="SM00717">
    <property type="entry name" value="SANT"/>
    <property type="match status" value="2"/>
</dbReference>
<dbReference type="PROSITE" id="PS51294">
    <property type="entry name" value="HTH_MYB"/>
    <property type="match status" value="2"/>
</dbReference>